<accession>A0A9Q0M1N0</accession>
<dbReference type="GO" id="GO:0070888">
    <property type="term" value="F:E-box binding"/>
    <property type="evidence" value="ECO:0007669"/>
    <property type="project" value="TreeGrafter"/>
</dbReference>
<dbReference type="InterPro" id="IPR050359">
    <property type="entry name" value="bHLH_transcription_factors"/>
</dbReference>
<evidence type="ECO:0000259" key="1">
    <source>
        <dbReference type="PROSITE" id="PS50888"/>
    </source>
</evidence>
<keyword evidence="3" id="KW-1185">Reference proteome</keyword>
<proteinExistence type="predicted"/>
<evidence type="ECO:0000313" key="2">
    <source>
        <dbReference type="EMBL" id="KAJ6217033.1"/>
    </source>
</evidence>
<dbReference type="AlphaFoldDB" id="A0A9Q0M1N0"/>
<dbReference type="InterPro" id="IPR011598">
    <property type="entry name" value="bHLH_dom"/>
</dbReference>
<dbReference type="PANTHER" id="PTHR19290:SF163">
    <property type="entry name" value="BASIC HELIX-LOOP-HELIX NEURAL TRANSCRIPTION FACTOR TAP"/>
    <property type="match status" value="1"/>
</dbReference>
<dbReference type="InterPro" id="IPR036638">
    <property type="entry name" value="HLH_DNA-bd_sf"/>
</dbReference>
<comment type="caution">
    <text evidence="2">The sequence shown here is derived from an EMBL/GenBank/DDBJ whole genome shotgun (WGS) entry which is preliminary data.</text>
</comment>
<dbReference type="PROSITE" id="PS50888">
    <property type="entry name" value="BHLH"/>
    <property type="match status" value="1"/>
</dbReference>
<dbReference type="Pfam" id="PF00010">
    <property type="entry name" value="HLH"/>
    <property type="match status" value="1"/>
</dbReference>
<dbReference type="GO" id="GO:0061564">
    <property type="term" value="P:axon development"/>
    <property type="evidence" value="ECO:0007669"/>
    <property type="project" value="TreeGrafter"/>
</dbReference>
<name>A0A9Q0M1N0_BLOTA</name>
<dbReference type="GO" id="GO:0046983">
    <property type="term" value="F:protein dimerization activity"/>
    <property type="evidence" value="ECO:0007669"/>
    <property type="project" value="InterPro"/>
</dbReference>
<dbReference type="SMART" id="SM00353">
    <property type="entry name" value="HLH"/>
    <property type="match status" value="1"/>
</dbReference>
<evidence type="ECO:0000313" key="3">
    <source>
        <dbReference type="Proteomes" id="UP001142055"/>
    </source>
</evidence>
<gene>
    <name evidence="2" type="ORF">RDWZM_008190</name>
</gene>
<dbReference type="GO" id="GO:0000981">
    <property type="term" value="F:DNA-binding transcription factor activity, RNA polymerase II-specific"/>
    <property type="evidence" value="ECO:0007669"/>
    <property type="project" value="TreeGrafter"/>
</dbReference>
<protein>
    <recommendedName>
        <fullName evidence="1">BHLH domain-containing protein</fullName>
    </recommendedName>
</protein>
<dbReference type="EMBL" id="JAPWDV010000003">
    <property type="protein sequence ID" value="KAJ6217033.1"/>
    <property type="molecule type" value="Genomic_DNA"/>
</dbReference>
<dbReference type="Proteomes" id="UP001142055">
    <property type="component" value="Chromosome 3"/>
</dbReference>
<sequence length="164" mass="18829">MLKYENSSKVAICSKIIRAARGRGRPKRCNATCCGVKRDVENKIPKLGRKVAQKPRQTKVKLDPNDRRLKNNLRERMRMHCLNDAFQDLRSVIPHVQTQNKLSKIETLTLARNYITLLSDQAALNEYKLIIIQRSLESKIVSPSNIIKSEDIDGETIELGLYRN</sequence>
<dbReference type="Gene3D" id="4.10.280.10">
    <property type="entry name" value="Helix-loop-helix DNA-binding domain"/>
    <property type="match status" value="1"/>
</dbReference>
<dbReference type="PANTHER" id="PTHR19290">
    <property type="entry name" value="BASIC HELIX-LOOP-HELIX PROTEIN NEUROGENIN-RELATED"/>
    <property type="match status" value="1"/>
</dbReference>
<dbReference type="GO" id="GO:0007423">
    <property type="term" value="P:sensory organ development"/>
    <property type="evidence" value="ECO:0007669"/>
    <property type="project" value="TreeGrafter"/>
</dbReference>
<dbReference type="GO" id="GO:0045944">
    <property type="term" value="P:positive regulation of transcription by RNA polymerase II"/>
    <property type="evidence" value="ECO:0007669"/>
    <property type="project" value="TreeGrafter"/>
</dbReference>
<dbReference type="GO" id="GO:0005634">
    <property type="term" value="C:nucleus"/>
    <property type="evidence" value="ECO:0007669"/>
    <property type="project" value="TreeGrafter"/>
</dbReference>
<feature type="domain" description="BHLH" evidence="1">
    <location>
        <begin position="66"/>
        <end position="118"/>
    </location>
</feature>
<organism evidence="2 3">
    <name type="scientific">Blomia tropicalis</name>
    <name type="common">Mite</name>
    <dbReference type="NCBI Taxonomy" id="40697"/>
    <lineage>
        <taxon>Eukaryota</taxon>
        <taxon>Metazoa</taxon>
        <taxon>Ecdysozoa</taxon>
        <taxon>Arthropoda</taxon>
        <taxon>Chelicerata</taxon>
        <taxon>Arachnida</taxon>
        <taxon>Acari</taxon>
        <taxon>Acariformes</taxon>
        <taxon>Sarcoptiformes</taxon>
        <taxon>Astigmata</taxon>
        <taxon>Glycyphagoidea</taxon>
        <taxon>Echimyopodidae</taxon>
        <taxon>Blomia</taxon>
    </lineage>
</organism>
<reference evidence="2" key="1">
    <citation type="submission" date="2022-12" db="EMBL/GenBank/DDBJ databases">
        <title>Genome assemblies of Blomia tropicalis.</title>
        <authorList>
            <person name="Cui Y."/>
        </authorList>
    </citation>
    <scope>NUCLEOTIDE SEQUENCE</scope>
    <source>
        <tissue evidence="2">Adult mites</tissue>
    </source>
</reference>
<dbReference type="SUPFAM" id="SSF47459">
    <property type="entry name" value="HLH, helix-loop-helix DNA-binding domain"/>
    <property type="match status" value="1"/>
</dbReference>